<gene>
    <name evidence="1" type="ORF">GRJ2_001475200</name>
</gene>
<accession>A0ABC9WXJ7</accession>
<comment type="caution">
    <text evidence="1">The sequence shown here is derived from an EMBL/GenBank/DDBJ whole genome shotgun (WGS) entry which is preliminary data.</text>
</comment>
<sequence>MVYYDLDNVQLPTDPDEVQCIRPMWWKFVQSAPLSYANSLAIMDWEGEETPTVDEWGPEQQQAFEQIKQEIVHAVALGPVWAGPDVKRVLHHSWGEWPYLESLAESTRGDLRSTPGVLELGVKRI</sequence>
<organism evidence="1 2">
    <name type="scientific">Grus japonensis</name>
    <name type="common">Japanese crane</name>
    <name type="synonym">Red-crowned crane</name>
    <dbReference type="NCBI Taxonomy" id="30415"/>
    <lineage>
        <taxon>Eukaryota</taxon>
        <taxon>Metazoa</taxon>
        <taxon>Chordata</taxon>
        <taxon>Craniata</taxon>
        <taxon>Vertebrata</taxon>
        <taxon>Euteleostomi</taxon>
        <taxon>Archelosauria</taxon>
        <taxon>Archosauria</taxon>
        <taxon>Dinosauria</taxon>
        <taxon>Saurischia</taxon>
        <taxon>Theropoda</taxon>
        <taxon>Coelurosauria</taxon>
        <taxon>Aves</taxon>
        <taxon>Neognathae</taxon>
        <taxon>Neoaves</taxon>
        <taxon>Gruiformes</taxon>
        <taxon>Gruidae</taxon>
        <taxon>Grus</taxon>
    </lineage>
</organism>
<dbReference type="EMBL" id="BAAFJT010000005">
    <property type="protein sequence ID" value="GAB0190099.1"/>
    <property type="molecule type" value="Genomic_DNA"/>
</dbReference>
<dbReference type="Proteomes" id="UP001623348">
    <property type="component" value="Unassembled WGS sequence"/>
</dbReference>
<protein>
    <submittedName>
        <fullName evidence="1">Uncharacterized protein</fullName>
    </submittedName>
</protein>
<evidence type="ECO:0000313" key="2">
    <source>
        <dbReference type="Proteomes" id="UP001623348"/>
    </source>
</evidence>
<keyword evidence="2" id="KW-1185">Reference proteome</keyword>
<dbReference type="AlphaFoldDB" id="A0ABC9WXJ7"/>
<evidence type="ECO:0000313" key="1">
    <source>
        <dbReference type="EMBL" id="GAB0190099.1"/>
    </source>
</evidence>
<reference evidence="1 2" key="1">
    <citation type="submission" date="2024-06" db="EMBL/GenBank/DDBJ databases">
        <title>The draft genome of Grus japonensis, version 3.</title>
        <authorList>
            <person name="Nabeshima K."/>
            <person name="Suzuki S."/>
            <person name="Onuma M."/>
        </authorList>
    </citation>
    <scope>NUCLEOTIDE SEQUENCE [LARGE SCALE GENOMIC DNA]</scope>
    <source>
        <strain evidence="1 2">451A</strain>
    </source>
</reference>
<proteinExistence type="predicted"/>
<name>A0ABC9WXJ7_GRUJA</name>